<name>A0ABQ7MUP0_BRACM</name>
<organism evidence="2 3">
    <name type="scientific">Brassica rapa subsp. trilocularis</name>
    <dbReference type="NCBI Taxonomy" id="1813537"/>
    <lineage>
        <taxon>Eukaryota</taxon>
        <taxon>Viridiplantae</taxon>
        <taxon>Streptophyta</taxon>
        <taxon>Embryophyta</taxon>
        <taxon>Tracheophyta</taxon>
        <taxon>Spermatophyta</taxon>
        <taxon>Magnoliopsida</taxon>
        <taxon>eudicotyledons</taxon>
        <taxon>Gunneridae</taxon>
        <taxon>Pentapetalae</taxon>
        <taxon>rosids</taxon>
        <taxon>malvids</taxon>
        <taxon>Brassicales</taxon>
        <taxon>Brassicaceae</taxon>
        <taxon>Brassiceae</taxon>
        <taxon>Brassica</taxon>
    </lineage>
</organism>
<dbReference type="InterPro" id="IPR036047">
    <property type="entry name" value="F-box-like_dom_sf"/>
</dbReference>
<dbReference type="SMART" id="SM00256">
    <property type="entry name" value="FBOX"/>
    <property type="match status" value="2"/>
</dbReference>
<evidence type="ECO:0000313" key="2">
    <source>
        <dbReference type="EMBL" id="KAG5401451.1"/>
    </source>
</evidence>
<dbReference type="Proteomes" id="UP000823674">
    <property type="component" value="Chromosome A04"/>
</dbReference>
<dbReference type="InterPro" id="IPR051304">
    <property type="entry name" value="SCF_F-box_domain"/>
</dbReference>
<dbReference type="SUPFAM" id="SSF81383">
    <property type="entry name" value="F-box domain"/>
    <property type="match status" value="2"/>
</dbReference>
<comment type="caution">
    <text evidence="2">The sequence shown here is derived from an EMBL/GenBank/DDBJ whole genome shotgun (WGS) entry which is preliminary data.</text>
</comment>
<dbReference type="EMBL" id="JADBGQ010000004">
    <property type="protein sequence ID" value="KAG5401451.1"/>
    <property type="molecule type" value="Genomic_DNA"/>
</dbReference>
<dbReference type="InterPro" id="IPR001810">
    <property type="entry name" value="F-box_dom"/>
</dbReference>
<gene>
    <name evidence="2" type="primary">A04p024620.1_BraROA</name>
    <name evidence="2" type="ORF">IGI04_016058</name>
</gene>
<proteinExistence type="predicted"/>
<evidence type="ECO:0000259" key="1">
    <source>
        <dbReference type="SMART" id="SM00256"/>
    </source>
</evidence>
<dbReference type="Pfam" id="PF00646">
    <property type="entry name" value="F-box"/>
    <property type="match status" value="2"/>
</dbReference>
<feature type="domain" description="F-box" evidence="1">
    <location>
        <begin position="408"/>
        <end position="448"/>
    </location>
</feature>
<accession>A0ABQ7MUP0</accession>
<dbReference type="PANTHER" id="PTHR47123">
    <property type="entry name" value="F-BOX PROTEIN SKIP23"/>
    <property type="match status" value="1"/>
</dbReference>
<evidence type="ECO:0000313" key="3">
    <source>
        <dbReference type="Proteomes" id="UP000823674"/>
    </source>
</evidence>
<dbReference type="Pfam" id="PF03478">
    <property type="entry name" value="Beta-prop_KIB1-4"/>
    <property type="match status" value="2"/>
</dbReference>
<keyword evidence="3" id="KW-1185">Reference proteome</keyword>
<dbReference type="PANTHER" id="PTHR47123:SF27">
    <property type="entry name" value="F-BOX DOMAIN-CONTAINING PROTEIN"/>
    <property type="match status" value="1"/>
</dbReference>
<protein>
    <recommendedName>
        <fullName evidence="1">F-box domain-containing protein</fullName>
    </recommendedName>
</protein>
<dbReference type="InterPro" id="IPR005174">
    <property type="entry name" value="KIB1-4_b-propeller"/>
</dbReference>
<dbReference type="Gene3D" id="1.20.1280.50">
    <property type="match status" value="2"/>
</dbReference>
<sequence length="779" mass="87621">MAEPTTEKETSSVMSDSSLLSDSLSLSPSENTVSVVPDWSLLPEELLHVISKNLDDCFDVVHARAVCTLWRSILPFPSYLSRPSYSLPTLDNKGSWTLEKIPLFLFRPRRAIAAESAASEYFLGRIGRDESEELPSPNQCSVKVEIPGSDPRLMNMLDCQIFPLGHQYRMIGCDAKEYRGVAALPLNKEGGGHFVVLLNCTGVLMVLRSNEMRWRRFQTLSTATCDDLVIFRGRFYSLFVNGDVFGFDPYFLELTPLVRLELLNSASSTSLVPSGDDELFLVEQIIPLNGNALDFDRLTLRVCMLDVEAGQWVVVKDIGDRVFIIGDLGTVSCSAVELPDGCGNVTYSYKYEDGLNCWRYSREKRVTILSRSPVVALRVERMFPLPNMEEPAAKKKRSSALLPDWSQLPKELLEIITDNVNCFDIVHARSVCTSWRSTFPFPSCLLRSNYSLPTFDKLSLETNEEGSYILGKIPYFLFRVPALTAESPSEYFFGGIGRDDSEELPCPIQCSVKVKIQGSDPTFMKMNDCQIFPLGHQYRMFGWELKDYRGVAFLPLYKEGRGGEFVVLLNYYYGKLMVLTSVEMKWKRFEKLSETLCSNVVTFRGRFYVSFLSRRTVVGIDPHSLEVTDLMPLPQSGLNFLVPSGDDELFLVEVMVPSGDFDFNRFTCNVSRLDEDAGKWVKVSDLGDRVLVIARLGNVSFSAKELPDGCGVSGNSIVFTNWPQDVTLFYKYGPYQGSAEELPDGYGVNGNIKTVWRTSRENSGVILNTFPVVALRVER</sequence>
<reference evidence="2 3" key="1">
    <citation type="submission" date="2021-03" db="EMBL/GenBank/DDBJ databases">
        <authorList>
            <person name="King G.J."/>
            <person name="Bancroft I."/>
            <person name="Baten A."/>
            <person name="Bloomfield J."/>
            <person name="Borpatragohain P."/>
            <person name="He Z."/>
            <person name="Irish N."/>
            <person name="Irwin J."/>
            <person name="Liu K."/>
            <person name="Mauleon R.P."/>
            <person name="Moore J."/>
            <person name="Morris R."/>
            <person name="Ostergaard L."/>
            <person name="Wang B."/>
            <person name="Wells R."/>
        </authorList>
    </citation>
    <scope>NUCLEOTIDE SEQUENCE [LARGE SCALE GENOMIC DNA]</scope>
    <source>
        <strain evidence="2">R-o-18</strain>
        <tissue evidence="2">Leaf</tissue>
    </source>
</reference>
<dbReference type="CDD" id="cd09917">
    <property type="entry name" value="F-box_SF"/>
    <property type="match status" value="1"/>
</dbReference>
<feature type="domain" description="F-box" evidence="1">
    <location>
        <begin position="42"/>
        <end position="82"/>
    </location>
</feature>